<name>A0ABU2HSD2_9RHOB</name>
<evidence type="ECO:0000313" key="2">
    <source>
        <dbReference type="Proteomes" id="UP001269144"/>
    </source>
</evidence>
<dbReference type="InterPro" id="IPR008767">
    <property type="entry name" value="Phage_SPP1_head-tail_adaptor"/>
</dbReference>
<dbReference type="InterPro" id="IPR038666">
    <property type="entry name" value="SSP1_head-tail_sf"/>
</dbReference>
<protein>
    <submittedName>
        <fullName evidence="1">Head-tail adaptor protein</fullName>
    </submittedName>
</protein>
<accession>A0ABU2HSD2</accession>
<comment type="caution">
    <text evidence="1">The sequence shown here is derived from an EMBL/GenBank/DDBJ whole genome shotgun (WGS) entry which is preliminary data.</text>
</comment>
<dbReference type="RefSeq" id="WP_311160121.1">
    <property type="nucleotide sequence ID" value="NZ_JAVQLW010000001.1"/>
</dbReference>
<keyword evidence="2" id="KW-1185">Reference proteome</keyword>
<reference evidence="2" key="1">
    <citation type="submission" date="2023-07" db="EMBL/GenBank/DDBJ databases">
        <title>Paracoccus sp. MBLB3053 whole genome sequence.</title>
        <authorList>
            <person name="Hwang C.Y."/>
            <person name="Cho E.-S."/>
            <person name="Seo M.-J."/>
        </authorList>
    </citation>
    <scope>NUCLEOTIDE SEQUENCE [LARGE SCALE GENOMIC DNA]</scope>
    <source>
        <strain evidence="2">MBLB3053</strain>
    </source>
</reference>
<organism evidence="1 2">
    <name type="scientific">Paracoccus aurantius</name>
    <dbReference type="NCBI Taxonomy" id="3073814"/>
    <lineage>
        <taxon>Bacteria</taxon>
        <taxon>Pseudomonadati</taxon>
        <taxon>Pseudomonadota</taxon>
        <taxon>Alphaproteobacteria</taxon>
        <taxon>Rhodobacterales</taxon>
        <taxon>Paracoccaceae</taxon>
        <taxon>Paracoccus</taxon>
    </lineage>
</organism>
<proteinExistence type="predicted"/>
<dbReference type="Gene3D" id="2.40.10.270">
    <property type="entry name" value="Bacteriophage SPP1 head-tail adaptor protein"/>
    <property type="match status" value="1"/>
</dbReference>
<dbReference type="Proteomes" id="UP001269144">
    <property type="component" value="Unassembled WGS sequence"/>
</dbReference>
<sequence length="105" mass="12020">MRSGTLIETIRIERATTDINDAGTPVEIWGRVAELRAERVDQSTEEFIRGFGASDEELVIFRARNFDGITPKHRLVWKGQPFNIKQVTPIGRRKGVELRCVRWPG</sequence>
<evidence type="ECO:0000313" key="1">
    <source>
        <dbReference type="EMBL" id="MDS9467946.1"/>
    </source>
</evidence>
<gene>
    <name evidence="1" type="ORF">RGQ15_10250</name>
</gene>
<dbReference type="EMBL" id="JAVQLW010000001">
    <property type="protein sequence ID" value="MDS9467946.1"/>
    <property type="molecule type" value="Genomic_DNA"/>
</dbReference>
<dbReference type="Pfam" id="PF05521">
    <property type="entry name" value="Phage_HCP"/>
    <property type="match status" value="1"/>
</dbReference>